<accession>A0A6J6C7Q5</accession>
<reference evidence="1" key="1">
    <citation type="submission" date="2020-05" db="EMBL/GenBank/DDBJ databases">
        <authorList>
            <person name="Chiriac C."/>
            <person name="Salcher M."/>
            <person name="Ghai R."/>
            <person name="Kavagutti S V."/>
        </authorList>
    </citation>
    <scope>NUCLEOTIDE SEQUENCE</scope>
</reference>
<sequence length="91" mass="9598">MRVEHLVRQIRGSAGEVRHAAGVVGVDELGTEGVSDCVQGCFAGGFVDRDADGRVIHFQHGDAVRASLLPNGFGINIQNADGVEELLGRKS</sequence>
<evidence type="ECO:0000313" key="1">
    <source>
        <dbReference type="EMBL" id="CAB4547105.1"/>
    </source>
</evidence>
<dbReference type="EMBL" id="CAEZSH010000172">
    <property type="protein sequence ID" value="CAB4547105.1"/>
    <property type="molecule type" value="Genomic_DNA"/>
</dbReference>
<organism evidence="1">
    <name type="scientific">freshwater metagenome</name>
    <dbReference type="NCBI Taxonomy" id="449393"/>
    <lineage>
        <taxon>unclassified sequences</taxon>
        <taxon>metagenomes</taxon>
        <taxon>ecological metagenomes</taxon>
    </lineage>
</organism>
<proteinExistence type="predicted"/>
<name>A0A6J6C7Q5_9ZZZZ</name>
<protein>
    <submittedName>
        <fullName evidence="1">Unannotated protein</fullName>
    </submittedName>
</protein>
<dbReference type="AlphaFoldDB" id="A0A6J6C7Q5"/>
<gene>
    <name evidence="1" type="ORF">UFOPK1410_01040</name>
</gene>